<dbReference type="PANTHER" id="PTHR11803:SF44">
    <property type="entry name" value="RUTC FAMILY PROTEIN YJGH"/>
    <property type="match status" value="1"/>
</dbReference>
<gene>
    <name evidence="1" type="ORF">C5F48_14050</name>
</gene>
<sequence length="126" mass="13225">MNIHEINAPDAPAANGYAQAMVVPGPARVLFISGQIPADRAGAVPAGFEEQARQCWANLFAQLRAGGMSPDDLVKVTVYLTDASFVPANRLIRAEMLAGKHVALTTVIAGVVDDSWLLEIEAVAAA</sequence>
<proteinExistence type="predicted"/>
<organism evidence="1 2">
    <name type="scientific">Cereibacter changlensis JA139</name>
    <dbReference type="NCBI Taxonomy" id="1188249"/>
    <lineage>
        <taxon>Bacteria</taxon>
        <taxon>Pseudomonadati</taxon>
        <taxon>Pseudomonadota</taxon>
        <taxon>Alphaproteobacteria</taxon>
        <taxon>Rhodobacterales</taxon>
        <taxon>Paracoccaceae</taxon>
        <taxon>Cereibacter</taxon>
    </lineage>
</organism>
<evidence type="ECO:0000313" key="2">
    <source>
        <dbReference type="Proteomes" id="UP000241010"/>
    </source>
</evidence>
<dbReference type="InterPro" id="IPR006175">
    <property type="entry name" value="YjgF/YER057c/UK114"/>
</dbReference>
<dbReference type="InterPro" id="IPR035959">
    <property type="entry name" value="RutC-like_sf"/>
</dbReference>
<dbReference type="GO" id="GO:0005829">
    <property type="term" value="C:cytosol"/>
    <property type="evidence" value="ECO:0007669"/>
    <property type="project" value="TreeGrafter"/>
</dbReference>
<dbReference type="Proteomes" id="UP000241010">
    <property type="component" value="Unassembled WGS sequence"/>
</dbReference>
<dbReference type="CDD" id="cd00448">
    <property type="entry name" value="YjgF_YER057c_UK114_family"/>
    <property type="match status" value="1"/>
</dbReference>
<dbReference type="OrthoDB" id="9808943at2"/>
<dbReference type="EMBL" id="PZKG01000066">
    <property type="protein sequence ID" value="PTE21097.1"/>
    <property type="molecule type" value="Genomic_DNA"/>
</dbReference>
<dbReference type="AlphaFoldDB" id="A0A2T4JTE5"/>
<dbReference type="Pfam" id="PF01042">
    <property type="entry name" value="Ribonuc_L-PSP"/>
    <property type="match status" value="1"/>
</dbReference>
<dbReference type="GO" id="GO:0019239">
    <property type="term" value="F:deaminase activity"/>
    <property type="evidence" value="ECO:0007669"/>
    <property type="project" value="TreeGrafter"/>
</dbReference>
<accession>A0A2T4JTE5</accession>
<name>A0A2T4JTE5_9RHOB</name>
<protein>
    <submittedName>
        <fullName evidence="1">RidA family protein</fullName>
    </submittedName>
</protein>
<dbReference type="SUPFAM" id="SSF55298">
    <property type="entry name" value="YjgF-like"/>
    <property type="match status" value="1"/>
</dbReference>
<dbReference type="PANTHER" id="PTHR11803">
    <property type="entry name" value="2-IMINOBUTANOATE/2-IMINOPROPANOATE DEAMINASE RIDA"/>
    <property type="match status" value="1"/>
</dbReference>
<dbReference type="RefSeq" id="WP_107664535.1">
    <property type="nucleotide sequence ID" value="NZ_PZKG01000066.1"/>
</dbReference>
<evidence type="ECO:0000313" key="1">
    <source>
        <dbReference type="EMBL" id="PTE21097.1"/>
    </source>
</evidence>
<comment type="caution">
    <text evidence="1">The sequence shown here is derived from an EMBL/GenBank/DDBJ whole genome shotgun (WGS) entry which is preliminary data.</text>
</comment>
<reference evidence="1 2" key="1">
    <citation type="submission" date="2018-03" db="EMBL/GenBank/DDBJ databases">
        <title>Cereibacter changlensis.</title>
        <authorList>
            <person name="Meyer T.E."/>
            <person name="Miller S."/>
            <person name="Lodha T."/>
            <person name="Gandham S."/>
            <person name="Chintalapati S."/>
            <person name="Chintalapati V.R."/>
        </authorList>
    </citation>
    <scope>NUCLEOTIDE SEQUENCE [LARGE SCALE GENOMIC DNA]</scope>
    <source>
        <strain evidence="1 2">JA139</strain>
    </source>
</reference>
<dbReference type="Gene3D" id="3.30.1330.40">
    <property type="entry name" value="RutC-like"/>
    <property type="match status" value="1"/>
</dbReference>
<keyword evidence="2" id="KW-1185">Reference proteome</keyword>